<evidence type="ECO:0000313" key="1">
    <source>
        <dbReference type="EMBL" id="MFM9616262.1"/>
    </source>
</evidence>
<proteinExistence type="predicted"/>
<gene>
    <name evidence="1" type="ORF">ACKI18_48160</name>
</gene>
<sequence>MPHGLPQNLLPFTAEPHGDYLAFLGRISPENLPDRAIQIAARAGMKLKIAAKVDRVDQAYWDETIAPLIASHPNVE</sequence>
<dbReference type="Proteomes" id="UP001631957">
    <property type="component" value="Unassembled WGS sequence"/>
</dbReference>
<dbReference type="EMBL" id="JBJVNI010000382">
    <property type="protein sequence ID" value="MFM9616262.1"/>
    <property type="molecule type" value="Genomic_DNA"/>
</dbReference>
<reference evidence="1 2" key="1">
    <citation type="submission" date="2024-12" db="EMBL/GenBank/DDBJ databases">
        <title>Forecasting of Potato common scab and diversities of Pathogenic streptomyces spp. in china.</title>
        <authorList>
            <person name="Handique U."/>
            <person name="Wu J."/>
        </authorList>
    </citation>
    <scope>NUCLEOTIDE SEQUENCE [LARGE SCALE GENOMIC DNA]</scope>
    <source>
        <strain evidence="1 2">ZRIMU1530</strain>
    </source>
</reference>
<protein>
    <recommendedName>
        <fullName evidence="3">Oxidoreductase</fullName>
    </recommendedName>
</protein>
<evidence type="ECO:0008006" key="3">
    <source>
        <dbReference type="Google" id="ProtNLM"/>
    </source>
</evidence>
<comment type="caution">
    <text evidence="1">The sequence shown here is derived from an EMBL/GenBank/DDBJ whole genome shotgun (WGS) entry which is preliminary data.</text>
</comment>
<dbReference type="Gene3D" id="3.40.50.2000">
    <property type="entry name" value="Glycogen Phosphorylase B"/>
    <property type="match status" value="1"/>
</dbReference>
<keyword evidence="2" id="KW-1185">Reference proteome</keyword>
<evidence type="ECO:0000313" key="2">
    <source>
        <dbReference type="Proteomes" id="UP001631957"/>
    </source>
</evidence>
<organism evidence="1 2">
    <name type="scientific">Streptomyces niveiscabiei</name>
    <dbReference type="NCBI Taxonomy" id="164115"/>
    <lineage>
        <taxon>Bacteria</taxon>
        <taxon>Bacillati</taxon>
        <taxon>Actinomycetota</taxon>
        <taxon>Actinomycetes</taxon>
        <taxon>Kitasatosporales</taxon>
        <taxon>Streptomycetaceae</taxon>
        <taxon>Streptomyces</taxon>
    </lineage>
</organism>
<accession>A0ABW9IBA5</accession>
<name>A0ABW9IBA5_9ACTN</name>
<feature type="non-terminal residue" evidence="1">
    <location>
        <position position="76"/>
    </location>
</feature>